<feature type="region of interest" description="Disordered" evidence="1">
    <location>
        <begin position="2425"/>
        <end position="2444"/>
    </location>
</feature>
<reference evidence="3 4" key="1">
    <citation type="submission" date="2019-03" db="EMBL/GenBank/DDBJ databases">
        <title>Deep-cultivation of Planctomycetes and their phenomic and genomic characterization uncovers novel biology.</title>
        <authorList>
            <person name="Wiegand S."/>
            <person name="Jogler M."/>
            <person name="Boedeker C."/>
            <person name="Pinto D."/>
            <person name="Vollmers J."/>
            <person name="Rivas-Marin E."/>
            <person name="Kohn T."/>
            <person name="Peeters S.H."/>
            <person name="Heuer A."/>
            <person name="Rast P."/>
            <person name="Oberbeckmann S."/>
            <person name="Bunk B."/>
            <person name="Jeske O."/>
            <person name="Meyerdierks A."/>
            <person name="Storesund J.E."/>
            <person name="Kallscheuer N."/>
            <person name="Luecker S."/>
            <person name="Lage O.M."/>
            <person name="Pohl T."/>
            <person name="Merkel B.J."/>
            <person name="Hornburger P."/>
            <person name="Mueller R.-W."/>
            <person name="Bruemmer F."/>
            <person name="Labrenz M."/>
            <person name="Spormann A.M."/>
            <person name="Op den Camp H."/>
            <person name="Overmann J."/>
            <person name="Amann R."/>
            <person name="Jetten M.S.M."/>
            <person name="Mascher T."/>
            <person name="Medema M.H."/>
            <person name="Devos D.P."/>
            <person name="Kaster A.-K."/>
            <person name="Ovreas L."/>
            <person name="Rohde M."/>
            <person name="Galperin M.Y."/>
            <person name="Jogler C."/>
        </authorList>
    </citation>
    <scope>NUCLEOTIDE SEQUENCE [LARGE SCALE GENOMIC DNA]</scope>
    <source>
        <strain evidence="3 4">V144</strain>
    </source>
</reference>
<dbReference type="KEGG" id="gaw:V144x_06320"/>
<proteinExistence type="predicted"/>
<gene>
    <name evidence="3" type="ORF">V144x_06320</name>
</gene>
<feature type="transmembrane region" description="Helical" evidence="2">
    <location>
        <begin position="1010"/>
        <end position="1032"/>
    </location>
</feature>
<feature type="transmembrane region" description="Helical" evidence="2">
    <location>
        <begin position="2651"/>
        <end position="2668"/>
    </location>
</feature>
<feature type="transmembrane region" description="Helical" evidence="2">
    <location>
        <begin position="2619"/>
        <end position="2639"/>
    </location>
</feature>
<feature type="region of interest" description="Disordered" evidence="1">
    <location>
        <begin position="1083"/>
        <end position="1147"/>
    </location>
</feature>
<evidence type="ECO:0000313" key="4">
    <source>
        <dbReference type="Proteomes" id="UP000318704"/>
    </source>
</evidence>
<keyword evidence="2" id="KW-1133">Transmembrane helix</keyword>
<feature type="compositionally biased region" description="Polar residues" evidence="1">
    <location>
        <begin position="2488"/>
        <end position="2511"/>
    </location>
</feature>
<evidence type="ECO:0000256" key="2">
    <source>
        <dbReference type="SAM" id="Phobius"/>
    </source>
</evidence>
<dbReference type="Proteomes" id="UP000318704">
    <property type="component" value="Chromosome"/>
</dbReference>
<feature type="transmembrane region" description="Helical" evidence="2">
    <location>
        <begin position="1266"/>
        <end position="1287"/>
    </location>
</feature>
<feature type="compositionally biased region" description="Basic and acidic residues" evidence="1">
    <location>
        <begin position="2513"/>
        <end position="2523"/>
    </location>
</feature>
<protein>
    <submittedName>
        <fullName evidence="3">Uncharacterized protein</fullName>
    </submittedName>
</protein>
<feature type="region of interest" description="Disordered" evidence="1">
    <location>
        <begin position="2456"/>
        <end position="2523"/>
    </location>
</feature>
<keyword evidence="2" id="KW-0812">Transmembrane</keyword>
<evidence type="ECO:0000313" key="3">
    <source>
        <dbReference type="EMBL" id="QDT95192.1"/>
    </source>
</evidence>
<dbReference type="EMBL" id="CP037920">
    <property type="protein sequence ID" value="QDT95192.1"/>
    <property type="molecule type" value="Genomic_DNA"/>
</dbReference>
<feature type="transmembrane region" description="Helical" evidence="2">
    <location>
        <begin position="2674"/>
        <end position="2692"/>
    </location>
</feature>
<evidence type="ECO:0000256" key="1">
    <source>
        <dbReference type="SAM" id="MobiDB-lite"/>
    </source>
</evidence>
<sequence length="2696" mass="299396">MGFAMISNSTNSSEHKTIPRQRIRYKRGLLFWSVCWLSMSVCMNSVLQQTGLAQKPVAHKEASNSDQKKWPKTAVYIPVDELDALLMRDRSGVLLPRTQYEALKKQAKVNSDGIVLPNSNIIIHDATYQATVSDRQLMIEATISIQQFQQKLTVVNLPLHGLAVESAMLDQQPAMIARSSGKIDLLQLFSQQQGEHQLVIKLSAPLNSVGSDQVAQFRLLPNVASRFKLEMPSNQYLIVNDLKLKPSTKNKKTGYEFPIGGTGQVNLKITEQTHEQTNDSLVFARSAIGVSVSPGKVAWQAQTALSIYGQSLDQIIFSVPQFLEIVSVESTGLESWELNDSVKDQQRTEITLNYRQPIEGERQIICRGVMTTKTDQAWNVPDLHIEKVNSHVGSVLIRYPYGVRLQVENTDSVRRRVIKNSANMKKATERSVNSPGMDFDFWQQMFDITLVTQEKRSEVQMAASTIVEINEQGLNLQLVTTVESLFAPLFEFQMHIPAEWTILGATIQNQNANWKESSREAGSKLIRLPFVKALPANTEAKVVILAHRDLENWPPDSGSQLLELPKIELPQAKILEGSIIINADSDWDLVPSGLTNLEPMQERISKMRFGYQYQDNNYKGSLTVSRKPLQLAAHHLQYVRLDQTTFFSHFETTLNVERGSYRKLMVALPENVGTDLQFRLMKTDGKIIEQVADKPQNGLRVWTLKMDRRLSGKQILVVTIEQPRKEGEIVTIPQLQIMSADRQYGEVAFEAEGDQRLRIQTIGLRGQPLTSIDAAELQLPVSYWSRERIVAAYRFVGVGHQIQAEETRFKQTVVPTAIAHQLALKSLLGHAGEVQNEVLLSFSAVGIQSLKVALPDQALLLSALVDGIPVEVRNTGKAFIIPVASGSQSAGTRTLKLLYDVNQRPLDQTQQFSQSPPQVAVVDGAGQTQPLEILNQSWSVLYPDELLITESKGDFIPAKPLVRPGMLESIRRQLSLLSPRQMVGRFFMLFFICIAILICTYCFRRGGISGMAFLIGGFCVLFLMILLLMPALNSKRALVRISSSRNLQEQPGQAAAAYSSDDGSETDGYYLKDKMEMIPNVQDGIETESMGRSRVSGVTERAEKALGLKRNQPQLAAPMDQPSLAKSPQGVRSHAISGVPKSQLPEPSASIEIEGKLGGLGGGALPAAETPAAPKEQSKNDFVAGFESPLPARTLGGRLSVVAPLPEPVGFHSLAFQYYGAPRQEPLSLSISLQQLQRSRRFCLAVIAGLLWLSWLFRGISCRRKLALVIFGILLPVTCSALVSVQYQSLLDGVFWGSILASILWSLEWFYQRLRSEIKALLHSTDKQATVTSLILLGSFLCSPEAVFAQNKPVVEPKLPQNLVIPYEVGKDPLSSQRIFLSREEFIKLWNEAHPDQRMNQESESGGVISQALYSAKVKAGAEAGQAIVHVKGRLVIHTIGNQPATLPLPLGEAAISSALLDGKSATILVRQAKAKKTRLENVYSIMISKPGLHLLDLEFDLPARQTGVTGSFRISLQPVASGRFTLELSDKDSQISITGSRASYRKQTLSGKTTLELPIDQGGTIQFAWRPAEERGAIQGIVQCKSTQATVVQDAGLVLRNEYDYRVRQGEINQASLKIFEGLRIQSIYGPDVGGWEMVGTGEERRVKVFLRRDIKGSTKINIVAFHPLSVSKQSRVVNIPQIAPENITNETGTVGVYAESQFQIRPEEIAGAIQIDVGQFKNPATSSPALKVAGQVLRPQWAYRFSRRPLTFRFSVSRRQPEKLAVAEHAVLVSPRKMSLSSRVKYQLKGTPESTFVIELPETYLILNVNAEELDDWYVIEQNADDMRVLVLEFKELKTNQVEVVFDGVIPRNANKLEAEVMMPTPLEVSSIRSDLAIWCDDSLLASAPELKDWRSISPEDLSAELKEQQPRLPQFAFRSTAELPEWINLELSPARPMVTANSLVMTTVGNVSVSYTVGIRWMIQGAATDVFSFTTPAWLGEQLDFRGESIRQVDKKVIGGAVVQWTIYLQDSVEGSYFITAESTLSPPDSGKIEIPQVRVMDTRGNVDPQTTELETQQHFLMLVNHSWARLSLLNQDSIAPVERQEMPLVINDSLANQAMELARIIRNRKPPIYQIQQFQADQGAAAAVNLADLTTVLANDGSWKTQADYRIRNRSRQFLAIRLPEKTQVLSAFVKGRPTAPVLLKPDAQNKETKKNLIYLVALPKASAADLSFSVKLIIAGRLAQPLSQSTLRWQAQLVDMQPPQVVVPSENADYGIPVAQTKWTVYIPNDYTATALLDDPRTNMIPIKNSRSYSSGGLDISNLAKDVDNLYSVYSGSKSSRVRSRVIKNLKRLEEGLKNRPSSEMGQGQQGLQIKQKIGEIQLREQQRQAQQEKLFGNSRDMNGDGQVDFDSDETFNQLVIGNNAALFEANKGVTFQKNVKGKTKTSAGDLSGKSRLSKEKAELRGFSFQRELDKKGAKKKATSKPVDSRALRRKQSFENAAGQIQSPFGLPQQQSAEPNASTPRFNDQVRSEKLSQKGKSDLWMQLNEVEESLADAKSPNLSFGSNFSGLEREDILNRSMDTESRGQQAGWTQAGGISLKFNLPIHGHKLEFTKINGQPKLALSLRSENTYEIGSAVLWTLIWGLILLALIWYGFRFSQSEIAQVRLGAILILIGLAGWLFLSGVLAIFGMVFFLTGSICLAYRYVRRAT</sequence>
<feature type="transmembrane region" description="Helical" evidence="2">
    <location>
        <begin position="982"/>
        <end position="1003"/>
    </location>
</feature>
<name>A0A517VQA0_9PLAN</name>
<feature type="transmembrane region" description="Helical" evidence="2">
    <location>
        <begin position="1239"/>
        <end position="1257"/>
    </location>
</feature>
<keyword evidence="2" id="KW-0472">Membrane</keyword>
<accession>A0A517VQA0</accession>
<organism evidence="3 4">
    <name type="scientific">Gimesia aquarii</name>
    <dbReference type="NCBI Taxonomy" id="2527964"/>
    <lineage>
        <taxon>Bacteria</taxon>
        <taxon>Pseudomonadati</taxon>
        <taxon>Planctomycetota</taxon>
        <taxon>Planctomycetia</taxon>
        <taxon>Planctomycetales</taxon>
        <taxon>Planctomycetaceae</taxon>
        <taxon>Gimesia</taxon>
    </lineage>
</organism>